<dbReference type="Pfam" id="PF03602">
    <property type="entry name" value="Cons_hypoth95"/>
    <property type="match status" value="1"/>
</dbReference>
<evidence type="ECO:0000256" key="2">
    <source>
        <dbReference type="ARBA" id="ARBA00022679"/>
    </source>
</evidence>
<dbReference type="InParanoid" id="A0A543B1G3"/>
<proteinExistence type="predicted"/>
<evidence type="ECO:0000313" key="4">
    <source>
        <dbReference type="EMBL" id="TQL78672.1"/>
    </source>
</evidence>
<keyword evidence="2 4" id="KW-0808">Transferase</keyword>
<keyword evidence="1 4" id="KW-0489">Methyltransferase</keyword>
<evidence type="ECO:0000256" key="1">
    <source>
        <dbReference type="ARBA" id="ARBA00022603"/>
    </source>
</evidence>
<keyword evidence="5" id="KW-1185">Reference proteome</keyword>
<dbReference type="NCBIfam" id="TIGR00095">
    <property type="entry name" value="16S rRNA (guanine(966)-N(2))-methyltransferase RsmD"/>
    <property type="match status" value="1"/>
</dbReference>
<dbReference type="OrthoDB" id="9803017at2"/>
<dbReference type="GO" id="GO:0031167">
    <property type="term" value="P:rRNA methylation"/>
    <property type="evidence" value="ECO:0007669"/>
    <property type="project" value="InterPro"/>
</dbReference>
<evidence type="ECO:0000313" key="5">
    <source>
        <dbReference type="Proteomes" id="UP000317043"/>
    </source>
</evidence>
<organism evidence="4 5">
    <name type="scientific">Stackebrandtia endophytica</name>
    <dbReference type="NCBI Taxonomy" id="1496996"/>
    <lineage>
        <taxon>Bacteria</taxon>
        <taxon>Bacillati</taxon>
        <taxon>Actinomycetota</taxon>
        <taxon>Actinomycetes</taxon>
        <taxon>Glycomycetales</taxon>
        <taxon>Glycomycetaceae</taxon>
        <taxon>Stackebrandtia</taxon>
    </lineage>
</organism>
<dbReference type="RefSeq" id="WP_142043385.1">
    <property type="nucleotide sequence ID" value="NZ_JBHTGS010000003.1"/>
</dbReference>
<protein>
    <submittedName>
        <fullName evidence="4">16S rRNA (Guanine966-N2)-methyltransferase</fullName>
    </submittedName>
</protein>
<dbReference type="PANTHER" id="PTHR43542:SF1">
    <property type="entry name" value="METHYLTRANSFERASE"/>
    <property type="match status" value="1"/>
</dbReference>
<dbReference type="InterPro" id="IPR029063">
    <property type="entry name" value="SAM-dependent_MTases_sf"/>
</dbReference>
<dbReference type="GO" id="GO:0003676">
    <property type="term" value="F:nucleic acid binding"/>
    <property type="evidence" value="ECO:0007669"/>
    <property type="project" value="InterPro"/>
</dbReference>
<dbReference type="Gene3D" id="3.40.50.150">
    <property type="entry name" value="Vaccinia Virus protein VP39"/>
    <property type="match status" value="1"/>
</dbReference>
<name>A0A543B1G3_9ACTN</name>
<dbReference type="AlphaFoldDB" id="A0A543B1G3"/>
<dbReference type="PIRSF" id="PIRSF004553">
    <property type="entry name" value="CHP00095"/>
    <property type="match status" value="1"/>
</dbReference>
<dbReference type="PROSITE" id="PS00092">
    <property type="entry name" value="N6_MTASE"/>
    <property type="match status" value="1"/>
</dbReference>
<dbReference type="InterPro" id="IPR002052">
    <property type="entry name" value="DNA_methylase_N6_adenine_CS"/>
</dbReference>
<dbReference type="PANTHER" id="PTHR43542">
    <property type="entry name" value="METHYLTRANSFERASE"/>
    <property type="match status" value="1"/>
</dbReference>
<dbReference type="EMBL" id="VFOW01000001">
    <property type="protein sequence ID" value="TQL78672.1"/>
    <property type="molecule type" value="Genomic_DNA"/>
</dbReference>
<evidence type="ECO:0000256" key="3">
    <source>
        <dbReference type="SAM" id="MobiDB-lite"/>
    </source>
</evidence>
<dbReference type="GO" id="GO:0008168">
    <property type="term" value="F:methyltransferase activity"/>
    <property type="evidence" value="ECO:0007669"/>
    <property type="project" value="UniProtKB-KW"/>
</dbReference>
<gene>
    <name evidence="4" type="ORF">FB566_4263</name>
</gene>
<dbReference type="Proteomes" id="UP000317043">
    <property type="component" value="Unassembled WGS sequence"/>
</dbReference>
<accession>A0A543B1G3</accession>
<dbReference type="FunCoup" id="A0A543B1G3">
    <property type="interactions" value="200"/>
</dbReference>
<dbReference type="InterPro" id="IPR004398">
    <property type="entry name" value="RNA_MeTrfase_RsmD"/>
</dbReference>
<dbReference type="CDD" id="cd02440">
    <property type="entry name" value="AdoMet_MTases"/>
    <property type="match status" value="1"/>
</dbReference>
<sequence>MTRIIAGEHGGRRLATPTGDRTRPTSDRVREALFGALTARGELTDLAVLDLYAGSGAIGLEAVSRGAGVALLIESHPATARVIKRNIATLRVEDRAEVKAASLPQALNRPAPRRFDVVYIDPPYDLPQRDLTEVLAALTTGDWLAEDADVIVERSSRSDEPDWPDGLATVRSRRYGESTLWYGRALWT</sequence>
<reference evidence="4 5" key="1">
    <citation type="submission" date="2019-06" db="EMBL/GenBank/DDBJ databases">
        <title>Sequencing the genomes of 1000 actinobacteria strains.</title>
        <authorList>
            <person name="Klenk H.-P."/>
        </authorList>
    </citation>
    <scope>NUCLEOTIDE SEQUENCE [LARGE SCALE GENOMIC DNA]</scope>
    <source>
        <strain evidence="4 5">DSM 45928</strain>
    </source>
</reference>
<comment type="caution">
    <text evidence="4">The sequence shown here is derived from an EMBL/GenBank/DDBJ whole genome shotgun (WGS) entry which is preliminary data.</text>
</comment>
<feature type="region of interest" description="Disordered" evidence="3">
    <location>
        <begin position="1"/>
        <end position="25"/>
    </location>
</feature>
<dbReference type="SUPFAM" id="SSF53335">
    <property type="entry name" value="S-adenosyl-L-methionine-dependent methyltransferases"/>
    <property type="match status" value="1"/>
</dbReference>